<dbReference type="SUPFAM" id="SSF102114">
    <property type="entry name" value="Radical SAM enzymes"/>
    <property type="match status" value="1"/>
</dbReference>
<dbReference type="Gene3D" id="3.80.30.20">
    <property type="entry name" value="tm_1862 like domain"/>
    <property type="match status" value="1"/>
</dbReference>
<evidence type="ECO:0000256" key="3">
    <source>
        <dbReference type="ARBA" id="ARBA00022691"/>
    </source>
</evidence>
<accession>A0A9D1GUX0</accession>
<evidence type="ECO:0000259" key="7">
    <source>
        <dbReference type="PROSITE" id="PS51918"/>
    </source>
</evidence>
<keyword evidence="2" id="KW-0004">4Fe-4S</keyword>
<evidence type="ECO:0000256" key="5">
    <source>
        <dbReference type="ARBA" id="ARBA00023004"/>
    </source>
</evidence>
<keyword evidence="4" id="KW-0479">Metal-binding</keyword>
<dbReference type="InterPro" id="IPR058240">
    <property type="entry name" value="rSAM_sf"/>
</dbReference>
<dbReference type="AlphaFoldDB" id="A0A9D1GUX0"/>
<sequence>MSKHSNISIFVPHIGCPHKCSFCNQNAITGVSDIPRAADVRRVCEQALRDGVNPPDTEIAFFGGSFTAVPRWYMTELLDAAREYLSLGFRGIRLSTRPDAITPEILDILACSGVTAIELGAQSMCDDVLTLNERGHSAHDVEATSGLIKSHRRGFSLGLQMMVGLYGSTPEKDIYTAKRLIELAPMEVRIYPTVVLKNTRLGELYSEGKYQTYELESAVELCSTLLEMFEDAGIRVIKLGLHSSTDVERDMLGGIYHPAFRELCEARRFRNEMKSLSVKSGMRECVFYVRPQDLSKALGQHRENIRYFDDLGIKVEVKPRPGQSKKLCLSGWEDETCI</sequence>
<dbReference type="InterPro" id="IPR023404">
    <property type="entry name" value="rSAM_horseshoe"/>
</dbReference>
<reference evidence="8" key="2">
    <citation type="journal article" date="2021" name="PeerJ">
        <title>Extensive microbial diversity within the chicken gut microbiome revealed by metagenomics and culture.</title>
        <authorList>
            <person name="Gilroy R."/>
            <person name="Ravi A."/>
            <person name="Getino M."/>
            <person name="Pursley I."/>
            <person name="Horton D.L."/>
            <person name="Alikhan N.F."/>
            <person name="Baker D."/>
            <person name="Gharbi K."/>
            <person name="Hall N."/>
            <person name="Watson M."/>
            <person name="Adriaenssens E.M."/>
            <person name="Foster-Nyarko E."/>
            <person name="Jarju S."/>
            <person name="Secka A."/>
            <person name="Antonio M."/>
            <person name="Oren A."/>
            <person name="Chaudhuri R.R."/>
            <person name="La Ragione R."/>
            <person name="Hildebrand F."/>
            <person name="Pallen M.J."/>
        </authorList>
    </citation>
    <scope>NUCLEOTIDE SEQUENCE</scope>
    <source>
        <strain evidence="8">CHK33-4379</strain>
    </source>
</reference>
<dbReference type="InterPro" id="IPR006638">
    <property type="entry name" value="Elp3/MiaA/NifB-like_rSAM"/>
</dbReference>
<evidence type="ECO:0000313" key="8">
    <source>
        <dbReference type="EMBL" id="HIT59524.1"/>
    </source>
</evidence>
<dbReference type="SFLD" id="SFLDS00029">
    <property type="entry name" value="Radical_SAM"/>
    <property type="match status" value="1"/>
</dbReference>
<dbReference type="GO" id="GO:0051539">
    <property type="term" value="F:4 iron, 4 sulfur cluster binding"/>
    <property type="evidence" value="ECO:0007669"/>
    <property type="project" value="UniProtKB-KW"/>
</dbReference>
<dbReference type="InterPro" id="IPR032432">
    <property type="entry name" value="Radical_SAM_C"/>
</dbReference>
<evidence type="ECO:0000313" key="9">
    <source>
        <dbReference type="Proteomes" id="UP000824136"/>
    </source>
</evidence>
<evidence type="ECO:0000256" key="2">
    <source>
        <dbReference type="ARBA" id="ARBA00022485"/>
    </source>
</evidence>
<dbReference type="PANTHER" id="PTHR11135:SF0">
    <property type="entry name" value="ELONGATOR COMPLEX PROTEIN 3"/>
    <property type="match status" value="1"/>
</dbReference>
<dbReference type="SMART" id="SM00729">
    <property type="entry name" value="Elp3"/>
    <property type="match status" value="1"/>
</dbReference>
<dbReference type="Pfam" id="PF04055">
    <property type="entry name" value="Radical_SAM"/>
    <property type="match status" value="1"/>
</dbReference>
<organism evidence="8 9">
    <name type="scientific">Candidatus Faeciplasma pullistercoris</name>
    <dbReference type="NCBI Taxonomy" id="2840800"/>
    <lineage>
        <taxon>Bacteria</taxon>
        <taxon>Bacillati</taxon>
        <taxon>Bacillota</taxon>
        <taxon>Clostridia</taxon>
        <taxon>Eubacteriales</taxon>
        <taxon>Oscillospiraceae</taxon>
        <taxon>Oscillospiraceae incertae sedis</taxon>
        <taxon>Candidatus Faeciplasma</taxon>
    </lineage>
</organism>
<dbReference type="GO" id="GO:0002926">
    <property type="term" value="P:tRNA wobble base 5-methoxycarbonylmethyl-2-thiouridinylation"/>
    <property type="evidence" value="ECO:0007669"/>
    <property type="project" value="TreeGrafter"/>
</dbReference>
<dbReference type="SFLD" id="SFLDG01086">
    <property type="entry name" value="elongater_protein-like"/>
    <property type="match status" value="1"/>
</dbReference>
<comment type="caution">
    <text evidence="8">The sequence shown here is derived from an EMBL/GenBank/DDBJ whole genome shotgun (WGS) entry which is preliminary data.</text>
</comment>
<name>A0A9D1GUX0_9FIRM</name>
<keyword evidence="3" id="KW-0949">S-adenosyl-L-methionine</keyword>
<dbReference type="GO" id="GO:0046872">
    <property type="term" value="F:metal ion binding"/>
    <property type="evidence" value="ECO:0007669"/>
    <property type="project" value="UniProtKB-KW"/>
</dbReference>
<reference evidence="8" key="1">
    <citation type="submission" date="2020-10" db="EMBL/GenBank/DDBJ databases">
        <authorList>
            <person name="Gilroy R."/>
        </authorList>
    </citation>
    <scope>NUCLEOTIDE SEQUENCE</scope>
    <source>
        <strain evidence="8">CHK33-4379</strain>
    </source>
</reference>
<evidence type="ECO:0000256" key="1">
    <source>
        <dbReference type="ARBA" id="ARBA00001966"/>
    </source>
</evidence>
<dbReference type="Pfam" id="PF16199">
    <property type="entry name" value="Radical_SAM_C"/>
    <property type="match status" value="1"/>
</dbReference>
<feature type="domain" description="Radical SAM core" evidence="7">
    <location>
        <begin position="1"/>
        <end position="235"/>
    </location>
</feature>
<dbReference type="InterPro" id="IPR007197">
    <property type="entry name" value="rSAM"/>
</dbReference>
<protein>
    <submittedName>
        <fullName evidence="8">Radical SAM protein</fullName>
    </submittedName>
</protein>
<dbReference type="CDD" id="cd01335">
    <property type="entry name" value="Radical_SAM"/>
    <property type="match status" value="1"/>
</dbReference>
<dbReference type="GO" id="GO:0005737">
    <property type="term" value="C:cytoplasm"/>
    <property type="evidence" value="ECO:0007669"/>
    <property type="project" value="TreeGrafter"/>
</dbReference>
<dbReference type="InterPro" id="IPR039661">
    <property type="entry name" value="ELP3"/>
</dbReference>
<dbReference type="PANTHER" id="PTHR11135">
    <property type="entry name" value="HISTONE ACETYLTRANSFERASE-RELATED"/>
    <property type="match status" value="1"/>
</dbReference>
<keyword evidence="5" id="KW-0408">Iron</keyword>
<dbReference type="PROSITE" id="PS51918">
    <property type="entry name" value="RADICAL_SAM"/>
    <property type="match status" value="1"/>
</dbReference>
<dbReference type="EMBL" id="DVLL01000023">
    <property type="protein sequence ID" value="HIT59524.1"/>
    <property type="molecule type" value="Genomic_DNA"/>
</dbReference>
<dbReference type="SFLD" id="SFLDG01082">
    <property type="entry name" value="B12-binding_domain_containing"/>
    <property type="match status" value="1"/>
</dbReference>
<dbReference type="Proteomes" id="UP000824136">
    <property type="component" value="Unassembled WGS sequence"/>
</dbReference>
<proteinExistence type="predicted"/>
<evidence type="ECO:0000256" key="6">
    <source>
        <dbReference type="ARBA" id="ARBA00023014"/>
    </source>
</evidence>
<keyword evidence="6" id="KW-0411">Iron-sulfur</keyword>
<comment type="cofactor">
    <cofactor evidence="1">
        <name>[4Fe-4S] cluster</name>
        <dbReference type="ChEBI" id="CHEBI:49883"/>
    </cofactor>
</comment>
<dbReference type="GO" id="GO:0003824">
    <property type="term" value="F:catalytic activity"/>
    <property type="evidence" value="ECO:0007669"/>
    <property type="project" value="InterPro"/>
</dbReference>
<gene>
    <name evidence="8" type="ORF">IAC39_07440</name>
</gene>
<evidence type="ECO:0000256" key="4">
    <source>
        <dbReference type="ARBA" id="ARBA00022723"/>
    </source>
</evidence>